<dbReference type="Pfam" id="PF00905">
    <property type="entry name" value="Transpeptidase"/>
    <property type="match status" value="1"/>
</dbReference>
<evidence type="ECO:0000313" key="6">
    <source>
        <dbReference type="EMBL" id="ABX08451.1"/>
    </source>
</evidence>
<dbReference type="GO" id="GO:0005886">
    <property type="term" value="C:plasma membrane"/>
    <property type="evidence" value="ECO:0007669"/>
    <property type="project" value="TreeGrafter"/>
</dbReference>
<evidence type="ECO:0000256" key="3">
    <source>
        <dbReference type="ARBA" id="ARBA00023136"/>
    </source>
</evidence>
<dbReference type="EC" id="2.4.1.129" evidence="6"/>
<sequence>MPNNRLQRGIRRKKLRISSLSPIPAYRLKLTFTILCLALLGLIGRLAWLQLFEGPYLEARARDFQTRKVEPLGGRRSIVDRKGRLIALDEKRFRLYAHPRQFKFSGDLQGVSRTPFEVAKKLSAPLSLSTYQLVDILGNERSGVKLAENISTETASEIRRLRINGLDLEPYLQRVYPQNDLFANVVGFLDYDRNPQAGLELSLNKRLSRREKTRKLRYGRDGTPLPNDIEPGVFFEDDLRLELTIDARLQEVALNAIKDQLDEWRAEKAVAIVMNVDNGELIALASAPTYNPNKYWEYSSALYKEWSVQELFEPGSTFKPINLALALQEGVINPDGIVYDSGSVNVGGWSLGNWNNKPNGVINYAKVLQVSSNVGMVKIMQKLNRSTHWEWLQKLGVDQRPATDLLGAIGGQLKSKELFVDQPIHQAVASFGQGFSITPLKLAQLHALIANGGRLVTPHITKGFNGSVLPLTKKISEKSNHQLLRPEVTEIVLRWMESAVNSYGKNSVKTDNYRIGGKTGTADQAKDGIYNSKICSFVAILPIENPRFVVVVAIDGPKKPYAYGSTVAMPVAKKIIESLIVLEKIPPNTSKNIISSID</sequence>
<dbReference type="InterPro" id="IPR012338">
    <property type="entry name" value="Beta-lactam/transpept-like"/>
</dbReference>
<dbReference type="HOGENOM" id="CLU_009289_6_2_3"/>
<dbReference type="InterPro" id="IPR001460">
    <property type="entry name" value="PCN-bd_Tpept"/>
</dbReference>
<comment type="subcellular location">
    <subcellularLocation>
        <location evidence="1">Membrane</location>
    </subcellularLocation>
</comment>
<keyword evidence="6" id="KW-0808">Transferase</keyword>
<dbReference type="InterPro" id="IPR005311">
    <property type="entry name" value="PBP_dimer"/>
</dbReference>
<dbReference type="Gene3D" id="3.30.450.330">
    <property type="match status" value="1"/>
</dbReference>
<dbReference type="Pfam" id="PF03717">
    <property type="entry name" value="PBP_dimer"/>
    <property type="match status" value="1"/>
</dbReference>
<dbReference type="SUPFAM" id="SSF56519">
    <property type="entry name" value="Penicillin binding protein dimerisation domain"/>
    <property type="match status" value="1"/>
</dbReference>
<dbReference type="STRING" id="93059.P9211_05201"/>
<comment type="similarity">
    <text evidence="2">Belongs to the transpeptidase family.</text>
</comment>
<dbReference type="PANTHER" id="PTHR30627">
    <property type="entry name" value="PEPTIDOGLYCAN D,D-TRANSPEPTIDASE"/>
    <property type="match status" value="1"/>
</dbReference>
<evidence type="ECO:0000256" key="2">
    <source>
        <dbReference type="ARBA" id="ARBA00007171"/>
    </source>
</evidence>
<dbReference type="GO" id="GO:0071555">
    <property type="term" value="P:cell wall organization"/>
    <property type="evidence" value="ECO:0007669"/>
    <property type="project" value="TreeGrafter"/>
</dbReference>
<dbReference type="SUPFAM" id="SSF56601">
    <property type="entry name" value="beta-lactamase/transpeptidase-like"/>
    <property type="match status" value="1"/>
</dbReference>
<dbReference type="RefSeq" id="WP_012195074.1">
    <property type="nucleotide sequence ID" value="NC_009976.1"/>
</dbReference>
<proteinExistence type="inferred from homology"/>
<keyword evidence="3" id="KW-0472">Membrane</keyword>
<evidence type="ECO:0000259" key="5">
    <source>
        <dbReference type="Pfam" id="PF03717"/>
    </source>
</evidence>
<dbReference type="Gene3D" id="3.90.1310.10">
    <property type="entry name" value="Penicillin-binding protein 2a (Domain 2)"/>
    <property type="match status" value="1"/>
</dbReference>
<feature type="domain" description="Penicillin-binding protein dimerisation" evidence="5">
    <location>
        <begin position="75"/>
        <end position="190"/>
    </location>
</feature>
<dbReference type="GO" id="GO:0016757">
    <property type="term" value="F:glycosyltransferase activity"/>
    <property type="evidence" value="ECO:0007669"/>
    <property type="project" value="UniProtKB-KW"/>
</dbReference>
<dbReference type="Gene3D" id="3.40.710.10">
    <property type="entry name" value="DD-peptidase/beta-lactamase superfamily"/>
    <property type="match status" value="1"/>
</dbReference>
<evidence type="ECO:0000313" key="7">
    <source>
        <dbReference type="Proteomes" id="UP000000788"/>
    </source>
</evidence>
<organism evidence="6 7">
    <name type="scientific">Prochlorococcus marinus (strain MIT 9211)</name>
    <dbReference type="NCBI Taxonomy" id="93059"/>
    <lineage>
        <taxon>Bacteria</taxon>
        <taxon>Bacillati</taxon>
        <taxon>Cyanobacteriota</taxon>
        <taxon>Cyanophyceae</taxon>
        <taxon>Synechococcales</taxon>
        <taxon>Prochlorococcaceae</taxon>
        <taxon>Prochlorococcus</taxon>
    </lineage>
</organism>
<gene>
    <name evidence="6" type="ordered locus">P9211_05201</name>
</gene>
<keyword evidence="7" id="KW-1185">Reference proteome</keyword>
<evidence type="ECO:0000256" key="1">
    <source>
        <dbReference type="ARBA" id="ARBA00004370"/>
    </source>
</evidence>
<protein>
    <submittedName>
        <fullName evidence="6">Putative peptidoglycan synthetase (Pbp transpeptidase domain)</fullName>
        <ecNumber evidence="6">2.4.1.129</ecNumber>
    </submittedName>
</protein>
<dbReference type="InterPro" id="IPR050515">
    <property type="entry name" value="Beta-lactam/transpept"/>
</dbReference>
<dbReference type="KEGG" id="pmj:P9211_05201"/>
<name>A9BEE1_PROM4</name>
<feature type="domain" description="Penicillin-binding protein transpeptidase" evidence="4">
    <location>
        <begin position="270"/>
        <end position="577"/>
    </location>
</feature>
<dbReference type="AlphaFoldDB" id="A9BEE1"/>
<dbReference type="InterPro" id="IPR036138">
    <property type="entry name" value="PBP_dimer_sf"/>
</dbReference>
<dbReference type="EMBL" id="CP000878">
    <property type="protein sequence ID" value="ABX08451.1"/>
    <property type="molecule type" value="Genomic_DNA"/>
</dbReference>
<keyword evidence="6" id="KW-0328">Glycosyltransferase</keyword>
<accession>A9BEE1</accession>
<dbReference type="Proteomes" id="UP000000788">
    <property type="component" value="Chromosome"/>
</dbReference>
<reference evidence="6 7" key="1">
    <citation type="journal article" date="2007" name="PLoS Genet.">
        <title>Patterns and implications of gene gain and loss in the evolution of Prochlorococcus.</title>
        <authorList>
            <person name="Kettler G.C."/>
            <person name="Martiny A.C."/>
            <person name="Huang K."/>
            <person name="Zucker J."/>
            <person name="Coleman M.L."/>
            <person name="Rodrigue S."/>
            <person name="Chen F."/>
            <person name="Lapidus A."/>
            <person name="Ferriera S."/>
            <person name="Johnson J."/>
            <person name="Steglich C."/>
            <person name="Church G.M."/>
            <person name="Richardson P."/>
            <person name="Chisholm S.W."/>
        </authorList>
    </citation>
    <scope>NUCLEOTIDE SEQUENCE [LARGE SCALE GENOMIC DNA]</scope>
    <source>
        <strain evidence="7">MIT 9211</strain>
    </source>
</reference>
<dbReference type="GO" id="GO:0008658">
    <property type="term" value="F:penicillin binding"/>
    <property type="evidence" value="ECO:0007669"/>
    <property type="project" value="InterPro"/>
</dbReference>
<dbReference type="PANTHER" id="PTHR30627:SF1">
    <property type="entry name" value="PEPTIDOGLYCAN D,D-TRANSPEPTIDASE FTSI"/>
    <property type="match status" value="1"/>
</dbReference>
<dbReference type="eggNOG" id="COG0768">
    <property type="taxonomic scope" value="Bacteria"/>
</dbReference>
<evidence type="ECO:0000259" key="4">
    <source>
        <dbReference type="Pfam" id="PF00905"/>
    </source>
</evidence>